<gene>
    <name evidence="1" type="ORF">NEOLEDRAFT_1071728</name>
</gene>
<dbReference type="Gene3D" id="2.40.70.10">
    <property type="entry name" value="Acid Proteases"/>
    <property type="match status" value="1"/>
</dbReference>
<reference evidence="1 2" key="1">
    <citation type="journal article" date="2016" name="Mol. Biol. Evol.">
        <title>Comparative Genomics of Early-Diverging Mushroom-Forming Fungi Provides Insights into the Origins of Lignocellulose Decay Capabilities.</title>
        <authorList>
            <person name="Nagy L.G."/>
            <person name="Riley R."/>
            <person name="Tritt A."/>
            <person name="Adam C."/>
            <person name="Daum C."/>
            <person name="Floudas D."/>
            <person name="Sun H."/>
            <person name="Yadav J.S."/>
            <person name="Pangilinan J."/>
            <person name="Larsson K.H."/>
            <person name="Matsuura K."/>
            <person name="Barry K."/>
            <person name="Labutti K."/>
            <person name="Kuo R."/>
            <person name="Ohm R.A."/>
            <person name="Bhattacharya S.S."/>
            <person name="Shirouzu T."/>
            <person name="Yoshinaga Y."/>
            <person name="Martin F.M."/>
            <person name="Grigoriev I.V."/>
            <person name="Hibbett D.S."/>
        </authorList>
    </citation>
    <scope>NUCLEOTIDE SEQUENCE [LARGE SCALE GENOMIC DNA]</scope>
    <source>
        <strain evidence="1 2">HHB14362 ss-1</strain>
    </source>
</reference>
<dbReference type="STRING" id="1314782.A0A165QEX8"/>
<dbReference type="OrthoDB" id="3262920at2759"/>
<evidence type="ECO:0000313" key="2">
    <source>
        <dbReference type="Proteomes" id="UP000076761"/>
    </source>
</evidence>
<organism evidence="1 2">
    <name type="scientific">Neolentinus lepideus HHB14362 ss-1</name>
    <dbReference type="NCBI Taxonomy" id="1314782"/>
    <lineage>
        <taxon>Eukaryota</taxon>
        <taxon>Fungi</taxon>
        <taxon>Dikarya</taxon>
        <taxon>Basidiomycota</taxon>
        <taxon>Agaricomycotina</taxon>
        <taxon>Agaricomycetes</taxon>
        <taxon>Gloeophyllales</taxon>
        <taxon>Gloeophyllaceae</taxon>
        <taxon>Neolentinus</taxon>
    </lineage>
</organism>
<name>A0A165QEX8_9AGAM</name>
<sequence length="128" mass="15208">MRIGGKAKLHRFIVANIKDDVILGYDWFKATEPDISWKRGIVRIEEEQYFQKYHTDNDIVIRYLQNGTNIDSTVGKQVNPAMRFAQEAEKHAKREEIPARYKEFDQLFDKKSSERFPERMVYDHAIDL</sequence>
<dbReference type="Proteomes" id="UP000076761">
    <property type="component" value="Unassembled WGS sequence"/>
</dbReference>
<proteinExistence type="predicted"/>
<dbReference type="AlphaFoldDB" id="A0A165QEX8"/>
<dbReference type="InParanoid" id="A0A165QEX8"/>
<dbReference type="InterPro" id="IPR021109">
    <property type="entry name" value="Peptidase_aspartic_dom_sf"/>
</dbReference>
<feature type="non-terminal residue" evidence="1">
    <location>
        <position position="128"/>
    </location>
</feature>
<protein>
    <submittedName>
        <fullName evidence="1">Uncharacterized protein</fullName>
    </submittedName>
</protein>
<accession>A0A165QEX8</accession>
<evidence type="ECO:0000313" key="1">
    <source>
        <dbReference type="EMBL" id="KZT22344.1"/>
    </source>
</evidence>
<dbReference type="EMBL" id="KV425596">
    <property type="protein sequence ID" value="KZT22344.1"/>
    <property type="molecule type" value="Genomic_DNA"/>
</dbReference>
<keyword evidence="2" id="KW-1185">Reference proteome</keyword>